<evidence type="ECO:0000256" key="2">
    <source>
        <dbReference type="SAM" id="Phobius"/>
    </source>
</evidence>
<dbReference type="RefSeq" id="WP_386675681.1">
    <property type="nucleotide sequence ID" value="NZ_JBHLTG010000010.1"/>
</dbReference>
<dbReference type="PANTHER" id="PTHR37938">
    <property type="entry name" value="BLL0215 PROTEIN"/>
    <property type="match status" value="1"/>
</dbReference>
<evidence type="ECO:0000313" key="4">
    <source>
        <dbReference type="EMBL" id="MFC0682038.1"/>
    </source>
</evidence>
<comment type="caution">
    <text evidence="4">The sequence shown here is derived from an EMBL/GenBank/DDBJ whole genome shotgun (WGS) entry which is preliminary data.</text>
</comment>
<feature type="transmembrane region" description="Helical" evidence="2">
    <location>
        <begin position="52"/>
        <end position="72"/>
    </location>
</feature>
<accession>A0ABV6RYH6</accession>
<evidence type="ECO:0000259" key="3">
    <source>
        <dbReference type="Pfam" id="PF03703"/>
    </source>
</evidence>
<dbReference type="PANTHER" id="PTHR37938:SF1">
    <property type="entry name" value="BLL0215 PROTEIN"/>
    <property type="match status" value="1"/>
</dbReference>
<evidence type="ECO:0000256" key="1">
    <source>
        <dbReference type="SAM" id="MobiDB-lite"/>
    </source>
</evidence>
<name>A0ABV6RYH6_9GAMM</name>
<keyword evidence="2" id="KW-0472">Membrane</keyword>
<dbReference type="Proteomes" id="UP001589896">
    <property type="component" value="Unassembled WGS sequence"/>
</dbReference>
<keyword evidence="5" id="KW-1185">Reference proteome</keyword>
<protein>
    <submittedName>
        <fullName evidence="4">PH domain-containing protein</fullName>
    </submittedName>
</protein>
<feature type="domain" description="YdbS-like PH" evidence="3">
    <location>
        <begin position="71"/>
        <end position="138"/>
    </location>
</feature>
<proteinExistence type="predicted"/>
<dbReference type="EMBL" id="JBHLTG010000010">
    <property type="protein sequence ID" value="MFC0682038.1"/>
    <property type="molecule type" value="Genomic_DNA"/>
</dbReference>
<feature type="region of interest" description="Disordered" evidence="1">
    <location>
        <begin position="155"/>
        <end position="178"/>
    </location>
</feature>
<organism evidence="4 5">
    <name type="scientific">Lysobacter korlensis</name>
    <dbReference type="NCBI Taxonomy" id="553636"/>
    <lineage>
        <taxon>Bacteria</taxon>
        <taxon>Pseudomonadati</taxon>
        <taxon>Pseudomonadota</taxon>
        <taxon>Gammaproteobacteria</taxon>
        <taxon>Lysobacterales</taxon>
        <taxon>Lysobacteraceae</taxon>
        <taxon>Lysobacter</taxon>
    </lineage>
</organism>
<sequence length="178" mass="19746">MATEGQVPETVVARLRPHARALFWPSVFLIALSGGTAYLASVVREPWQETAVLAGGAALAVLLWLLPLLSWLGNRYTITSRRLMIRSGLLVRHRQEILHSRSYDLVVRQNAIQSLFRSGDVHINTGLEHPVVLRDVPGVDLVQAALTDLMEQNSSGIASRRQQEQSRFGDGASAWEDR</sequence>
<dbReference type="InterPro" id="IPR005182">
    <property type="entry name" value="YdbS-like_PH"/>
</dbReference>
<reference evidence="4 5" key="1">
    <citation type="submission" date="2024-09" db="EMBL/GenBank/DDBJ databases">
        <authorList>
            <person name="Sun Q."/>
            <person name="Mori K."/>
        </authorList>
    </citation>
    <scope>NUCLEOTIDE SEQUENCE [LARGE SCALE GENOMIC DNA]</scope>
    <source>
        <strain evidence="4 5">KCTC 23076</strain>
    </source>
</reference>
<evidence type="ECO:0000313" key="5">
    <source>
        <dbReference type="Proteomes" id="UP001589896"/>
    </source>
</evidence>
<dbReference type="Pfam" id="PF03703">
    <property type="entry name" value="bPH_2"/>
    <property type="match status" value="1"/>
</dbReference>
<keyword evidence="2" id="KW-0812">Transmembrane</keyword>
<keyword evidence="2" id="KW-1133">Transmembrane helix</keyword>
<feature type="transmembrane region" description="Helical" evidence="2">
    <location>
        <begin position="21"/>
        <end position="40"/>
    </location>
</feature>
<gene>
    <name evidence="4" type="ORF">ACFFGH_29755</name>
</gene>